<dbReference type="OrthoDB" id="445301at2759"/>
<dbReference type="Gene3D" id="3.40.630.10">
    <property type="entry name" value="Zn peptidases"/>
    <property type="match status" value="1"/>
</dbReference>
<dbReference type="PANTHER" id="PTHR13304:SF0">
    <property type="entry name" value="GLYCOSYLPHOSPHATIDYLINOSITOL ANCHOR ATTACHMENT 1 PROTEIN"/>
    <property type="match status" value="1"/>
</dbReference>
<feature type="region of interest" description="Disordered" evidence="13">
    <location>
        <begin position="415"/>
        <end position="454"/>
    </location>
</feature>
<comment type="subunit">
    <text evidence="10">Heteropentamer. Part of the GPI-anchor transamidase complex, consisting of PIGK, PIGT, PIGS, PIGU and GAA1. Interacts with PIGK.</text>
</comment>
<dbReference type="GeneID" id="108679756"/>
<feature type="transmembrane region" description="Helical" evidence="14">
    <location>
        <begin position="538"/>
        <end position="568"/>
    </location>
</feature>
<evidence type="ECO:0000256" key="3">
    <source>
        <dbReference type="ARBA" id="ARBA00022824"/>
    </source>
</evidence>
<organism evidence="15 16">
    <name type="scientific">Hyalella azteca</name>
    <name type="common">Amphipod</name>
    <dbReference type="NCBI Taxonomy" id="294128"/>
    <lineage>
        <taxon>Eukaryota</taxon>
        <taxon>Metazoa</taxon>
        <taxon>Ecdysozoa</taxon>
        <taxon>Arthropoda</taxon>
        <taxon>Crustacea</taxon>
        <taxon>Multicrustacea</taxon>
        <taxon>Malacostraca</taxon>
        <taxon>Eumalacostraca</taxon>
        <taxon>Peracarida</taxon>
        <taxon>Amphipoda</taxon>
        <taxon>Senticaudata</taxon>
        <taxon>Talitrida</taxon>
        <taxon>Talitroidea</taxon>
        <taxon>Hyalellidae</taxon>
        <taxon>Hyalella</taxon>
    </lineage>
</organism>
<evidence type="ECO:0000256" key="12">
    <source>
        <dbReference type="ARBA" id="ARBA00093661"/>
    </source>
</evidence>
<feature type="compositionally biased region" description="Polar residues" evidence="13">
    <location>
        <begin position="440"/>
        <end position="454"/>
    </location>
</feature>
<feature type="transmembrane region" description="Helical" evidence="14">
    <location>
        <begin position="580"/>
        <end position="604"/>
    </location>
</feature>
<dbReference type="PIRSF" id="PIRSF036762">
    <property type="entry name" value="GAA1"/>
    <property type="match status" value="1"/>
</dbReference>
<dbReference type="GO" id="GO:0042765">
    <property type="term" value="C:GPI-anchor transamidase complex"/>
    <property type="evidence" value="ECO:0007669"/>
    <property type="project" value="InterPro"/>
</dbReference>
<dbReference type="Proteomes" id="UP000694843">
    <property type="component" value="Unplaced"/>
</dbReference>
<keyword evidence="7" id="KW-0325">Glycoprotein</keyword>
<accession>A0A8B7PD93</accession>
<dbReference type="OMA" id="RESEWNI"/>
<evidence type="ECO:0000256" key="6">
    <source>
        <dbReference type="ARBA" id="ARBA00023157"/>
    </source>
</evidence>
<keyword evidence="4 14" id="KW-1133">Transmembrane helix</keyword>
<keyword evidence="5 14" id="KW-0472">Membrane</keyword>
<keyword evidence="6" id="KW-1015">Disulfide bond</keyword>
<name>A0A8B7PD93_HYAAZ</name>
<proteinExistence type="predicted"/>
<dbReference type="AlphaFoldDB" id="A0A8B7PD93"/>
<evidence type="ECO:0000256" key="8">
    <source>
        <dbReference type="ARBA" id="ARBA00083563"/>
    </source>
</evidence>
<comment type="subcellular location">
    <subcellularLocation>
        <location evidence="1">Endoplasmic reticulum membrane</location>
        <topology evidence="1">Multi-pass membrane protein</topology>
    </subcellularLocation>
</comment>
<feature type="compositionally biased region" description="Basic and acidic residues" evidence="13">
    <location>
        <begin position="420"/>
        <end position="439"/>
    </location>
</feature>
<feature type="transmembrane region" description="Helical" evidence="14">
    <location>
        <begin position="378"/>
        <end position="400"/>
    </location>
</feature>
<evidence type="ECO:0000256" key="9">
    <source>
        <dbReference type="ARBA" id="ARBA00093336"/>
    </source>
</evidence>
<evidence type="ECO:0000256" key="5">
    <source>
        <dbReference type="ARBA" id="ARBA00023136"/>
    </source>
</evidence>
<evidence type="ECO:0000256" key="4">
    <source>
        <dbReference type="ARBA" id="ARBA00022989"/>
    </source>
</evidence>
<sequence length="668" mass="72916">MGLLTDPGMEGGWLSNVLLAHEKILSVLLYCVGAIWFLALAHNSMNHETYFSENALLPGLVHGEFMGEAKANRFLQELNKETEKYPSTMPHAWLQAKMTQLGLDTYTHNFTLHYPMAANKSFTGNNVYGILRAVRGSSSESIVLSAPYRAPRSPHLGNAPAIALMLALAHFFSEQLYWAKDIIFLVTEHEQLGMEAWLQSYHGSLPQSPPVLDFGKLIARAGPIQAAVNLEIPESFVSHVDIRYEGLNGQLPNLDLVNLLHRLCHRESVEHTVRNRADHRKPDTASGWLHQLHTLLSSIATQATGVPSGNHGLFHRYGISAVTVSGERVGRAGGRRATLLHLGRVLEGTCRSLNNLLERFHQSFFFYLLPATSRYISIGVYMPAFGAMGSCLLLGALSLWCSSCLRLQLLQAEQPASDQPDEKESSETQSDEKLTETREQTNAAIPDTSSTPVTDSGTQSLVSLACVALVCHSAGAVASWWPTVASRTGAVVALHADDSVALGSLALALVLLRLPSALTRSITGCSWQVVKCAVQLELAVIVFAGSLLNFSLALIVTAVYAPVVIAVAPTSSRLVRWLKCLLLLAIHPLTLTATFASVDAVLNFPNEPPLALLMRCVTVSKRALMYSVVDSYVYGNWVYPAACWCLLPVWLLLWHVQLSAPLPPITKP</sequence>
<feature type="transmembrane region" description="Helical" evidence="14">
    <location>
        <begin position="637"/>
        <end position="656"/>
    </location>
</feature>
<evidence type="ECO:0000313" key="16">
    <source>
        <dbReference type="RefSeq" id="XP_018023965.1"/>
    </source>
</evidence>
<keyword evidence="2 14" id="KW-0812">Transmembrane</keyword>
<evidence type="ECO:0000256" key="1">
    <source>
        <dbReference type="ARBA" id="ARBA00004477"/>
    </source>
</evidence>
<dbReference type="Pfam" id="PF04114">
    <property type="entry name" value="Gaa1"/>
    <property type="match status" value="1"/>
</dbReference>
<keyword evidence="3" id="KW-0256">Endoplasmic reticulum</keyword>
<evidence type="ECO:0000256" key="11">
    <source>
        <dbReference type="ARBA" id="ARBA00093619"/>
    </source>
</evidence>
<dbReference type="FunFam" id="3.40.630.10:FF:000047">
    <property type="entry name" value="Glycosylphosphatidylinositol anchor attachment 1 protein"/>
    <property type="match status" value="1"/>
</dbReference>
<evidence type="ECO:0000256" key="7">
    <source>
        <dbReference type="ARBA" id="ARBA00023180"/>
    </source>
</evidence>
<evidence type="ECO:0000256" key="14">
    <source>
        <dbReference type="SAM" id="Phobius"/>
    </source>
</evidence>
<dbReference type="InterPro" id="IPR007246">
    <property type="entry name" value="Gaa1"/>
</dbReference>
<protein>
    <recommendedName>
        <fullName evidence="11">GPI-anchor transamidase component GPAA1</fullName>
    </recommendedName>
    <alternativeName>
        <fullName evidence="8">GAA1 protein homolog</fullName>
    </alternativeName>
    <alternativeName>
        <fullName evidence="12">Glycosylphosphatidylinositol anchor attachment 1 protein</fullName>
    </alternativeName>
</protein>
<dbReference type="GO" id="GO:0016255">
    <property type="term" value="P:attachment of GPI anchor to protein"/>
    <property type="evidence" value="ECO:0007669"/>
    <property type="project" value="TreeGrafter"/>
</dbReference>
<reference evidence="16" key="1">
    <citation type="submission" date="2025-08" db="UniProtKB">
        <authorList>
            <consortium name="RefSeq"/>
        </authorList>
    </citation>
    <scope>IDENTIFICATION</scope>
    <source>
        <tissue evidence="16">Whole organism</tissue>
    </source>
</reference>
<dbReference type="CTD" id="31517"/>
<dbReference type="KEGG" id="hazt:108679756"/>
<dbReference type="PANTHER" id="PTHR13304">
    <property type="entry name" value="GLYCOSYLPHOSPHATIDYLINOSITOL ANCHOR ATTACHMENT 1 PROTEIN"/>
    <property type="match status" value="1"/>
</dbReference>
<gene>
    <name evidence="16" type="primary">LOC108679756</name>
</gene>
<comment type="function">
    <text evidence="9">Component of the glycosylphosphatidylinositol-anchor (GPI-anchor) transamidase (GPI-T) complex that catalyzes the formation of the linkage between a proprotein and a GPI-anchor and participates in GPI anchored protein biosynthesis. Binds GPI-anchor.</text>
</comment>
<evidence type="ECO:0000256" key="2">
    <source>
        <dbReference type="ARBA" id="ARBA00022692"/>
    </source>
</evidence>
<evidence type="ECO:0000256" key="13">
    <source>
        <dbReference type="SAM" id="MobiDB-lite"/>
    </source>
</evidence>
<evidence type="ECO:0000256" key="10">
    <source>
        <dbReference type="ARBA" id="ARBA00093557"/>
    </source>
</evidence>
<evidence type="ECO:0000313" key="15">
    <source>
        <dbReference type="Proteomes" id="UP000694843"/>
    </source>
</evidence>
<keyword evidence="15" id="KW-1185">Reference proteome</keyword>
<dbReference type="RefSeq" id="XP_018023965.1">
    <property type="nucleotide sequence ID" value="XM_018168476.2"/>
</dbReference>